<accession>A0ACC2M964</accession>
<name>A0ACC2M964_PERAE</name>
<dbReference type="EMBL" id="CM056813">
    <property type="protein sequence ID" value="KAJ8641864.1"/>
    <property type="molecule type" value="Genomic_DNA"/>
</dbReference>
<proteinExistence type="predicted"/>
<evidence type="ECO:0000313" key="1">
    <source>
        <dbReference type="EMBL" id="KAJ8641864.1"/>
    </source>
</evidence>
<reference evidence="1 2" key="1">
    <citation type="journal article" date="2022" name="Hortic Res">
        <title>A haplotype resolved chromosomal level avocado genome allows analysis of novel avocado genes.</title>
        <authorList>
            <person name="Nath O."/>
            <person name="Fletcher S.J."/>
            <person name="Hayward A."/>
            <person name="Shaw L.M."/>
            <person name="Masouleh A.K."/>
            <person name="Furtado A."/>
            <person name="Henry R.J."/>
            <person name="Mitter N."/>
        </authorList>
    </citation>
    <scope>NUCLEOTIDE SEQUENCE [LARGE SCALE GENOMIC DNA]</scope>
    <source>
        <strain evidence="2">cv. Hass</strain>
    </source>
</reference>
<protein>
    <submittedName>
        <fullName evidence="1">Uncharacterized protein</fullName>
    </submittedName>
</protein>
<comment type="caution">
    <text evidence="1">The sequence shown here is derived from an EMBL/GenBank/DDBJ whole genome shotgun (WGS) entry which is preliminary data.</text>
</comment>
<keyword evidence="2" id="KW-1185">Reference proteome</keyword>
<gene>
    <name evidence="1" type="ORF">MRB53_018558</name>
</gene>
<evidence type="ECO:0000313" key="2">
    <source>
        <dbReference type="Proteomes" id="UP001234297"/>
    </source>
</evidence>
<sequence>MHKLINPTKSRRARSPDSQALKWSPGPLSSVHRSLRGAEPPFRLCSVFEDSGLSTQPVAENRESQSLHNPSCIQIVF</sequence>
<dbReference type="Proteomes" id="UP001234297">
    <property type="component" value="Chromosome 5"/>
</dbReference>
<organism evidence="1 2">
    <name type="scientific">Persea americana</name>
    <name type="common">Avocado</name>
    <dbReference type="NCBI Taxonomy" id="3435"/>
    <lineage>
        <taxon>Eukaryota</taxon>
        <taxon>Viridiplantae</taxon>
        <taxon>Streptophyta</taxon>
        <taxon>Embryophyta</taxon>
        <taxon>Tracheophyta</taxon>
        <taxon>Spermatophyta</taxon>
        <taxon>Magnoliopsida</taxon>
        <taxon>Magnoliidae</taxon>
        <taxon>Laurales</taxon>
        <taxon>Lauraceae</taxon>
        <taxon>Persea</taxon>
    </lineage>
</organism>